<feature type="non-terminal residue" evidence="2">
    <location>
        <position position="215"/>
    </location>
</feature>
<reference evidence="3" key="1">
    <citation type="journal article" date="2018" name="Nat. Microbiol.">
        <title>Leveraging single-cell genomics to expand the fungal tree of life.</title>
        <authorList>
            <person name="Ahrendt S.R."/>
            <person name="Quandt C.A."/>
            <person name="Ciobanu D."/>
            <person name="Clum A."/>
            <person name="Salamov A."/>
            <person name="Andreopoulos B."/>
            <person name="Cheng J.F."/>
            <person name="Woyke T."/>
            <person name="Pelin A."/>
            <person name="Henrissat B."/>
            <person name="Reynolds N.K."/>
            <person name="Benny G.L."/>
            <person name="Smith M.E."/>
            <person name="James T.Y."/>
            <person name="Grigoriev I.V."/>
        </authorList>
    </citation>
    <scope>NUCLEOTIDE SEQUENCE [LARGE SCALE GENOMIC DNA]</scope>
</reference>
<dbReference type="Proteomes" id="UP000269721">
    <property type="component" value="Unassembled WGS sequence"/>
</dbReference>
<keyword evidence="3" id="KW-1185">Reference proteome</keyword>
<name>A0A4V1IPL2_9FUNG</name>
<sequence length="215" mass="23947">MESQRSHQISFAISPTDRPAIQNWLAEVKIFFATTASQASDTSRSFAPPPSRLTMFPSSTSQPQPPAPIPTPHQIDQQPVPMLHDTVPHMMQLDDVIEGITVHFAVQLVSALGHYTEPVRVGAAQFLFELAAIFDKKVLDLKKKTEKIFHGFRTDDKAAIWNLFFSLNSIPLISKVFPDRVVIIKALGLLAPLYSLADTALAHRVIDTLLRLKDK</sequence>
<dbReference type="OrthoDB" id="2154731at2759"/>
<organism evidence="2 3">
    <name type="scientific">Blyttiomyces helicus</name>
    <dbReference type="NCBI Taxonomy" id="388810"/>
    <lineage>
        <taxon>Eukaryota</taxon>
        <taxon>Fungi</taxon>
        <taxon>Fungi incertae sedis</taxon>
        <taxon>Chytridiomycota</taxon>
        <taxon>Chytridiomycota incertae sedis</taxon>
        <taxon>Chytridiomycetes</taxon>
        <taxon>Chytridiomycetes incertae sedis</taxon>
        <taxon>Blyttiomyces</taxon>
    </lineage>
</organism>
<protein>
    <submittedName>
        <fullName evidence="2">Uncharacterized protein</fullName>
    </submittedName>
</protein>
<dbReference type="AlphaFoldDB" id="A0A4V1IPL2"/>
<dbReference type="EMBL" id="ML001232">
    <property type="protein sequence ID" value="RKO83447.1"/>
    <property type="molecule type" value="Genomic_DNA"/>
</dbReference>
<proteinExistence type="predicted"/>
<evidence type="ECO:0000313" key="2">
    <source>
        <dbReference type="EMBL" id="RKO83447.1"/>
    </source>
</evidence>
<evidence type="ECO:0000256" key="1">
    <source>
        <dbReference type="SAM" id="MobiDB-lite"/>
    </source>
</evidence>
<gene>
    <name evidence="2" type="ORF">BDK51DRAFT_34472</name>
</gene>
<evidence type="ECO:0000313" key="3">
    <source>
        <dbReference type="Proteomes" id="UP000269721"/>
    </source>
</evidence>
<feature type="region of interest" description="Disordered" evidence="1">
    <location>
        <begin position="41"/>
        <end position="69"/>
    </location>
</feature>
<accession>A0A4V1IPL2</accession>